<dbReference type="KEGG" id="hcv:FTV88_2623"/>
<accession>A0A5Q2N520</accession>
<protein>
    <submittedName>
        <fullName evidence="2">Septum formation initiator family protein</fullName>
    </submittedName>
</protein>
<reference evidence="3" key="1">
    <citation type="submission" date="2019-11" db="EMBL/GenBank/DDBJ databases">
        <title>Genome sequence of Heliorestis convoluta strain HH, an alkaliphilic and minimalistic phototrophic bacterium from a soda lake in Egypt.</title>
        <authorList>
            <person name="Dewey E.D."/>
            <person name="Stokes L.M."/>
            <person name="Burchell B.M."/>
            <person name="Shaffer K.N."/>
            <person name="Huntington A.M."/>
            <person name="Baker J.M."/>
            <person name="Nadendla S."/>
            <person name="Giglio M.G."/>
            <person name="Touchman J.W."/>
            <person name="Blankenship R.E."/>
            <person name="Madigan M.T."/>
            <person name="Sattley W.M."/>
        </authorList>
    </citation>
    <scope>NUCLEOTIDE SEQUENCE [LARGE SCALE GENOMIC DNA]</scope>
    <source>
        <strain evidence="3">HH</strain>
    </source>
</reference>
<proteinExistence type="predicted"/>
<dbReference type="EMBL" id="CP045875">
    <property type="protein sequence ID" value="QGG48716.1"/>
    <property type="molecule type" value="Genomic_DNA"/>
</dbReference>
<evidence type="ECO:0000313" key="2">
    <source>
        <dbReference type="EMBL" id="QGG48716.1"/>
    </source>
</evidence>
<gene>
    <name evidence="2" type="ORF">FTV88_2623</name>
</gene>
<feature type="coiled-coil region" evidence="1">
    <location>
        <begin position="38"/>
        <end position="65"/>
    </location>
</feature>
<dbReference type="OrthoDB" id="9815382at2"/>
<dbReference type="RefSeq" id="WP_153725831.1">
    <property type="nucleotide sequence ID" value="NZ_CP045875.1"/>
</dbReference>
<keyword evidence="1" id="KW-0175">Coiled coil</keyword>
<dbReference type="InterPro" id="IPR007060">
    <property type="entry name" value="FtsL/DivIC"/>
</dbReference>
<evidence type="ECO:0000313" key="3">
    <source>
        <dbReference type="Proteomes" id="UP000366051"/>
    </source>
</evidence>
<dbReference type="AlphaFoldDB" id="A0A5Q2N520"/>
<keyword evidence="3" id="KW-1185">Reference proteome</keyword>
<dbReference type="Proteomes" id="UP000366051">
    <property type="component" value="Chromosome"/>
</dbReference>
<evidence type="ECO:0000256" key="1">
    <source>
        <dbReference type="SAM" id="Coils"/>
    </source>
</evidence>
<sequence length="101" mass="11800">MIALKKTSKASFLSLKSLLFFLLVFLFLLASIPPYLQQRQLVQEAETLQAEIEVLRQERMKLEQHKAWLSTDEYVEQVARQQLGLVRPGEVVIIRARDDMR</sequence>
<name>A0A5Q2N520_9FIRM</name>
<dbReference type="Pfam" id="PF04977">
    <property type="entry name" value="DivIC"/>
    <property type="match status" value="1"/>
</dbReference>
<organism evidence="2 3">
    <name type="scientific">Heliorestis convoluta</name>
    <dbReference type="NCBI Taxonomy" id="356322"/>
    <lineage>
        <taxon>Bacteria</taxon>
        <taxon>Bacillati</taxon>
        <taxon>Bacillota</taxon>
        <taxon>Clostridia</taxon>
        <taxon>Eubacteriales</taxon>
        <taxon>Heliobacteriaceae</taxon>
        <taxon>Heliorestis</taxon>
    </lineage>
</organism>